<sequence length="385" mass="42645">MKKLVIGVGCRKGLSCDKLESEIISVFDKNSLSINDVKIVASIDIKKDERGIIEFAKKHNIEFKTFSSEELSIVSKKFCQSNFVKGVTGIGNVCESAAYLASGKGKCILNKTLMDKATLSIYEMEEGRSINNILIIGGTTEARKALDELSSLANIYLSVATQYGADIVDNDKVNIICGRMDSKGFSDFIKSKNIDLVVDMSHPFAVRVSEEVKKACIETDTILMDYSRNNISYEYENIFYCNDFEEAANRASHYDGNIFLTIGANNIAIFTKVIDSNRIVARVLDVDSSINACLENGVPRENIIAEKGPFSYEENLEAFSRYNAAVIVSKDSGLTGGVDKKIKAAEELGIPAILVARPHDNNKDKICVTSVDEIRKWIISQYNRR</sequence>
<dbReference type="PANTHER" id="PTHR36925">
    <property type="entry name" value="COBALT-PRECORRIN-6A REDUCTASE"/>
    <property type="match status" value="1"/>
</dbReference>
<dbReference type="Proteomes" id="UP000182135">
    <property type="component" value="Unassembled WGS sequence"/>
</dbReference>
<proteinExistence type="predicted"/>
<evidence type="ECO:0000256" key="1">
    <source>
        <dbReference type="ARBA" id="ARBA00004953"/>
    </source>
</evidence>
<dbReference type="eggNOG" id="COG2073">
    <property type="taxonomic scope" value="Bacteria"/>
</dbReference>
<dbReference type="InterPro" id="IPR002750">
    <property type="entry name" value="CobE/GbiG_C"/>
</dbReference>
<dbReference type="InterPro" id="IPR003723">
    <property type="entry name" value="Precorrin-6x_reduct"/>
</dbReference>
<dbReference type="AlphaFoldDB" id="A0A1I2KKV6"/>
<dbReference type="GO" id="GO:0016994">
    <property type="term" value="F:precorrin-6A reductase activity"/>
    <property type="evidence" value="ECO:0007669"/>
    <property type="project" value="InterPro"/>
</dbReference>
<comment type="pathway">
    <text evidence="1">Cofactor biosynthesis; adenosylcobalamin biosynthesis.</text>
</comment>
<evidence type="ECO:0000313" key="5">
    <source>
        <dbReference type="EMBL" id="SFF66880.1"/>
    </source>
</evidence>
<accession>A0A1I2KKV6</accession>
<evidence type="ECO:0000256" key="2">
    <source>
        <dbReference type="ARBA" id="ARBA00022573"/>
    </source>
</evidence>
<reference evidence="5 6" key="1">
    <citation type="submission" date="2016-10" db="EMBL/GenBank/DDBJ databases">
        <authorList>
            <person name="de Groot N.N."/>
        </authorList>
    </citation>
    <scope>NUCLEOTIDE SEQUENCE [LARGE SCALE GENOMIC DNA]</scope>
    <source>
        <strain evidence="5 6">NLAE-zl-G419</strain>
    </source>
</reference>
<gene>
    <name evidence="5" type="ORF">SAMN04487885_10635</name>
</gene>
<dbReference type="eggNOG" id="COG2099">
    <property type="taxonomic scope" value="Bacteria"/>
</dbReference>
<keyword evidence="6" id="KW-1185">Reference proteome</keyword>
<dbReference type="EMBL" id="FOOE01000006">
    <property type="protein sequence ID" value="SFF66880.1"/>
    <property type="molecule type" value="Genomic_DNA"/>
</dbReference>
<organism evidence="5 6">
    <name type="scientific">Clostridium cadaveris</name>
    <dbReference type="NCBI Taxonomy" id="1529"/>
    <lineage>
        <taxon>Bacteria</taxon>
        <taxon>Bacillati</taxon>
        <taxon>Bacillota</taxon>
        <taxon>Clostridia</taxon>
        <taxon>Eubacteriales</taxon>
        <taxon>Clostridiaceae</taxon>
        <taxon>Clostridium</taxon>
    </lineage>
</organism>
<dbReference type="InterPro" id="IPR036518">
    <property type="entry name" value="CobE/GbiG_C_sf"/>
</dbReference>
<dbReference type="OrthoDB" id="9781023at2"/>
<keyword evidence="2" id="KW-0169">Cobalamin biosynthesis</keyword>
<dbReference type="PANTHER" id="PTHR36925:SF1">
    <property type="entry name" value="COBALT-PRECORRIN-6A REDUCTASE"/>
    <property type="match status" value="1"/>
</dbReference>
<dbReference type="Pfam" id="PF01890">
    <property type="entry name" value="CbiG_C"/>
    <property type="match status" value="1"/>
</dbReference>
<name>A0A1I2KKV6_9CLOT</name>
<keyword evidence="3" id="KW-0560">Oxidoreductase</keyword>
<feature type="domain" description="CobE/GbiG C-terminal" evidence="4">
    <location>
        <begin position="4"/>
        <end position="121"/>
    </location>
</feature>
<dbReference type="Gene3D" id="3.30.420.180">
    <property type="entry name" value="CobE/GbiG C-terminal domain"/>
    <property type="match status" value="1"/>
</dbReference>
<dbReference type="SUPFAM" id="SSF159664">
    <property type="entry name" value="CobE/GbiG C-terminal domain-like"/>
    <property type="match status" value="1"/>
</dbReference>
<protein>
    <submittedName>
        <fullName evidence="5">Precorrin-6x reductase</fullName>
    </submittedName>
</protein>
<evidence type="ECO:0000256" key="3">
    <source>
        <dbReference type="ARBA" id="ARBA00023002"/>
    </source>
</evidence>
<dbReference type="Pfam" id="PF02571">
    <property type="entry name" value="CbiJ"/>
    <property type="match status" value="1"/>
</dbReference>
<evidence type="ECO:0000259" key="4">
    <source>
        <dbReference type="Pfam" id="PF01890"/>
    </source>
</evidence>
<dbReference type="UniPathway" id="UPA00148"/>
<evidence type="ECO:0000313" key="6">
    <source>
        <dbReference type="Proteomes" id="UP000182135"/>
    </source>
</evidence>
<dbReference type="RefSeq" id="WP_027638957.1">
    <property type="nucleotide sequence ID" value="NZ_BAAACD010000027.1"/>
</dbReference>
<dbReference type="NCBIfam" id="TIGR00715">
    <property type="entry name" value="precor6x_red"/>
    <property type="match status" value="1"/>
</dbReference>
<dbReference type="STRING" id="1529.SAMN04487885_10635"/>
<dbReference type="PROSITE" id="PS51014">
    <property type="entry name" value="COBK_CBIJ"/>
    <property type="match status" value="1"/>
</dbReference>
<dbReference type="GO" id="GO:0009236">
    <property type="term" value="P:cobalamin biosynthetic process"/>
    <property type="evidence" value="ECO:0007669"/>
    <property type="project" value="UniProtKB-UniPathway"/>
</dbReference>